<dbReference type="GO" id="GO:0046513">
    <property type="term" value="P:ceramide biosynthetic process"/>
    <property type="evidence" value="ECO:0007669"/>
    <property type="project" value="InterPro"/>
</dbReference>
<evidence type="ECO:0000256" key="5">
    <source>
        <dbReference type="ARBA" id="ARBA00023136"/>
    </source>
</evidence>
<feature type="transmembrane region" description="Helical" evidence="7">
    <location>
        <begin position="64"/>
        <end position="82"/>
    </location>
</feature>
<evidence type="ECO:0000256" key="4">
    <source>
        <dbReference type="ARBA" id="ARBA00022989"/>
    </source>
</evidence>
<dbReference type="SMART" id="SM00724">
    <property type="entry name" value="TLC"/>
    <property type="match status" value="1"/>
</dbReference>
<dbReference type="PANTHER" id="PTHR12560:SF0">
    <property type="entry name" value="LD18904P"/>
    <property type="match status" value="1"/>
</dbReference>
<feature type="region of interest" description="Disordered" evidence="6">
    <location>
        <begin position="1"/>
        <end position="46"/>
    </location>
</feature>
<dbReference type="PANTHER" id="PTHR12560">
    <property type="entry name" value="LONGEVITY ASSURANCE FACTOR 1 LAG1"/>
    <property type="match status" value="1"/>
</dbReference>
<evidence type="ECO:0000259" key="8">
    <source>
        <dbReference type="SMART" id="SM00724"/>
    </source>
</evidence>
<dbReference type="InterPro" id="IPR016439">
    <property type="entry name" value="Lag1/Lac1-like"/>
</dbReference>
<comment type="subcellular location">
    <subcellularLocation>
        <location evidence="1">Membrane</location>
        <topology evidence="1">Multi-pass membrane protein</topology>
    </subcellularLocation>
</comment>
<protein>
    <recommendedName>
        <fullName evidence="8">TLC domain-containing protein</fullName>
    </recommendedName>
</protein>
<dbReference type="Proteomes" id="UP000254866">
    <property type="component" value="Unassembled WGS sequence"/>
</dbReference>
<evidence type="ECO:0000256" key="7">
    <source>
        <dbReference type="SAM" id="Phobius"/>
    </source>
</evidence>
<dbReference type="RefSeq" id="XP_031866507.1">
    <property type="nucleotide sequence ID" value="XM_032017076.1"/>
</dbReference>
<keyword evidence="4 7" id="KW-1133">Transmembrane helix</keyword>
<feature type="transmembrane region" description="Helical" evidence="7">
    <location>
        <begin position="292"/>
        <end position="315"/>
    </location>
</feature>
<proteinExistence type="inferred from homology"/>
<comment type="caution">
    <text evidence="9">The sequence shown here is derived from an EMBL/GenBank/DDBJ whole genome shotgun (WGS) entry which is preliminary data.</text>
</comment>
<feature type="compositionally biased region" description="Acidic residues" evidence="6">
    <location>
        <begin position="334"/>
        <end position="347"/>
    </location>
</feature>
<dbReference type="AlphaFoldDB" id="A0A370TE96"/>
<dbReference type="OrthoDB" id="537032at2759"/>
<gene>
    <name evidence="9" type="ORF">BP5553_08453</name>
</gene>
<feature type="domain" description="TLC" evidence="8">
    <location>
        <begin position="147"/>
        <end position="323"/>
    </location>
</feature>
<keyword evidence="5 7" id="KW-0472">Membrane</keyword>
<evidence type="ECO:0000256" key="6">
    <source>
        <dbReference type="SAM" id="MobiDB-lite"/>
    </source>
</evidence>
<dbReference type="GO" id="GO:0050291">
    <property type="term" value="F:sphingosine N-acyltransferase activity"/>
    <property type="evidence" value="ECO:0007669"/>
    <property type="project" value="InterPro"/>
</dbReference>
<accession>A0A370TE96</accession>
<dbReference type="InterPro" id="IPR006634">
    <property type="entry name" value="TLC-dom"/>
</dbReference>
<dbReference type="Pfam" id="PF03798">
    <property type="entry name" value="TRAM_LAG1_CLN8"/>
    <property type="match status" value="1"/>
</dbReference>
<organism evidence="9 10">
    <name type="scientific">Venustampulla echinocandica</name>
    <dbReference type="NCBI Taxonomy" id="2656787"/>
    <lineage>
        <taxon>Eukaryota</taxon>
        <taxon>Fungi</taxon>
        <taxon>Dikarya</taxon>
        <taxon>Ascomycota</taxon>
        <taxon>Pezizomycotina</taxon>
        <taxon>Leotiomycetes</taxon>
        <taxon>Helotiales</taxon>
        <taxon>Pleuroascaceae</taxon>
        <taxon>Venustampulla</taxon>
    </lineage>
</organism>
<feature type="transmembrane region" description="Helical" evidence="7">
    <location>
        <begin position="152"/>
        <end position="171"/>
    </location>
</feature>
<comment type="similarity">
    <text evidence="2">Belongs to the sphingosine N-acyltransferase family.</text>
</comment>
<evidence type="ECO:0000256" key="1">
    <source>
        <dbReference type="ARBA" id="ARBA00004141"/>
    </source>
</evidence>
<evidence type="ECO:0000256" key="3">
    <source>
        <dbReference type="ARBA" id="ARBA00022692"/>
    </source>
</evidence>
<reference evidence="9 10" key="1">
    <citation type="journal article" date="2018" name="IMA Fungus">
        <title>IMA Genome-F 9: Draft genome sequence of Annulohypoxylon stygium, Aspergillus mulundensis, Berkeleyomyces basicola (syn. Thielaviopsis basicola), Ceratocystis smalleyi, two Cercospora beticola strains, Coleophoma cylindrospora, Fusarium fracticaudum, Phialophora cf. hyalina, and Morchella septimelata.</title>
        <authorList>
            <person name="Wingfield B.D."/>
            <person name="Bills G.F."/>
            <person name="Dong Y."/>
            <person name="Huang W."/>
            <person name="Nel W.J."/>
            <person name="Swalarsk-Parry B.S."/>
            <person name="Vaghefi N."/>
            <person name="Wilken P.M."/>
            <person name="An Z."/>
            <person name="de Beer Z.W."/>
            <person name="De Vos L."/>
            <person name="Chen L."/>
            <person name="Duong T.A."/>
            <person name="Gao Y."/>
            <person name="Hammerbacher A."/>
            <person name="Kikkert J.R."/>
            <person name="Li Y."/>
            <person name="Li H."/>
            <person name="Li K."/>
            <person name="Li Q."/>
            <person name="Liu X."/>
            <person name="Ma X."/>
            <person name="Naidoo K."/>
            <person name="Pethybridge S.J."/>
            <person name="Sun J."/>
            <person name="Steenkamp E.T."/>
            <person name="van der Nest M.A."/>
            <person name="van Wyk S."/>
            <person name="Wingfield M.J."/>
            <person name="Xiong C."/>
            <person name="Yue Q."/>
            <person name="Zhang X."/>
        </authorList>
    </citation>
    <scope>NUCLEOTIDE SEQUENCE [LARGE SCALE GENOMIC DNA]</scope>
    <source>
        <strain evidence="9 10">BP 5553</strain>
    </source>
</reference>
<feature type="region of interest" description="Disordered" evidence="6">
    <location>
        <begin position="331"/>
        <end position="351"/>
    </location>
</feature>
<keyword evidence="3 7" id="KW-0812">Transmembrane</keyword>
<dbReference type="EMBL" id="NPIC01000009">
    <property type="protein sequence ID" value="RDL33014.1"/>
    <property type="molecule type" value="Genomic_DNA"/>
</dbReference>
<keyword evidence="10" id="KW-1185">Reference proteome</keyword>
<dbReference type="GeneID" id="43601302"/>
<evidence type="ECO:0000313" key="9">
    <source>
        <dbReference type="EMBL" id="RDL33014.1"/>
    </source>
</evidence>
<evidence type="ECO:0000256" key="2">
    <source>
        <dbReference type="ARBA" id="ARBA00009808"/>
    </source>
</evidence>
<sequence>MTEPNTDVPYMEPRPEEPQKTKAPSRPPTQSRNSSATILKKTKGKGDDPLQALTRWLLDNQTGLAFNLIALLFLAHSCIPKARPYTSKFFRLPHYNPNTGKYAAGHDDFCFMTFCIVLLTGLRAGFMEYVLAPLARLLGLSKTKEVTRFSEQAWMLMYYSVFWPLGMYIYYKSPYFLNMHELWTDWPQRELDGLMKGYILWQWSFWIQQVVVINIEDRRKDHWQMLTHHFVTIALISASYAYHQTRVGNQILVMIDVVDLIFPGPFPIPQGWSHLLDPFRHPTGTVCFNDNIMLGFLSYLLILQVMMLVWSVFIIRVAVRVLNGKGAEDIRSDNEEEENGEEEEFEYEEARPLEEEVGVEAIDLTAWERRTAVKMATSSSGASLPGHIDHKELLHRIGCKKQID</sequence>
<name>A0A370TE96_9HELO</name>
<evidence type="ECO:0000313" key="10">
    <source>
        <dbReference type="Proteomes" id="UP000254866"/>
    </source>
</evidence>
<dbReference type="GO" id="GO:0016020">
    <property type="term" value="C:membrane"/>
    <property type="evidence" value="ECO:0007669"/>
    <property type="project" value="UniProtKB-SubCell"/>
</dbReference>
<feature type="compositionally biased region" description="Polar residues" evidence="6">
    <location>
        <begin position="28"/>
        <end position="37"/>
    </location>
</feature>
<dbReference type="STRING" id="2656787.A0A370TE96"/>
<feature type="transmembrane region" description="Helical" evidence="7">
    <location>
        <begin position="109"/>
        <end position="132"/>
    </location>
</feature>